<dbReference type="GO" id="GO:0010629">
    <property type="term" value="P:negative regulation of gene expression"/>
    <property type="evidence" value="ECO:0007669"/>
    <property type="project" value="TreeGrafter"/>
</dbReference>
<dbReference type="PANTHER" id="PTHR46024:SF1">
    <property type="entry name" value="HISTONE-LYSINE N-METHYLTRANSFERASE EGGLESS"/>
    <property type="match status" value="1"/>
</dbReference>
<keyword evidence="13" id="KW-0804">Transcription</keyword>
<evidence type="ECO:0000256" key="3">
    <source>
        <dbReference type="ARBA" id="ARBA00022454"/>
    </source>
</evidence>
<dbReference type="InterPro" id="IPR046341">
    <property type="entry name" value="SET_dom_sf"/>
</dbReference>
<dbReference type="GO" id="GO:0005694">
    <property type="term" value="C:chromosome"/>
    <property type="evidence" value="ECO:0007669"/>
    <property type="project" value="UniProtKB-SubCell"/>
</dbReference>
<dbReference type="SUPFAM" id="SSF82199">
    <property type="entry name" value="SET domain"/>
    <property type="match status" value="1"/>
</dbReference>
<dbReference type="InterPro" id="IPR041291">
    <property type="entry name" value="TUDOR_5"/>
</dbReference>
<accession>A0A1I8H7U6</accession>
<dbReference type="InterPro" id="IPR041292">
    <property type="entry name" value="Tudor_4"/>
</dbReference>
<keyword evidence="5" id="KW-0489">Methyltransferase</keyword>
<evidence type="ECO:0000259" key="17">
    <source>
        <dbReference type="PROSITE" id="PS50280"/>
    </source>
</evidence>
<evidence type="ECO:0000256" key="14">
    <source>
        <dbReference type="ARBA" id="ARBA00023242"/>
    </source>
</evidence>
<keyword evidence="11" id="KW-0156">Chromatin regulator</keyword>
<dbReference type="Proteomes" id="UP000095280">
    <property type="component" value="Unplaced"/>
</dbReference>
<dbReference type="Gene3D" id="2.170.270.10">
    <property type="entry name" value="SET domain"/>
    <property type="match status" value="2"/>
</dbReference>
<evidence type="ECO:0000256" key="9">
    <source>
        <dbReference type="ARBA" id="ARBA00022737"/>
    </source>
</evidence>
<feature type="compositionally biased region" description="Acidic residues" evidence="16">
    <location>
        <begin position="759"/>
        <end position="798"/>
    </location>
</feature>
<evidence type="ECO:0000256" key="16">
    <source>
        <dbReference type="SAM" id="MobiDB-lite"/>
    </source>
</evidence>
<name>A0A1I8H7U6_9PLAT</name>
<dbReference type="AlphaFoldDB" id="A0A1I8H7U6"/>
<dbReference type="Pfam" id="PF00856">
    <property type="entry name" value="SET"/>
    <property type="match status" value="1"/>
</dbReference>
<dbReference type="GO" id="GO:0070828">
    <property type="term" value="P:heterochromatin organization"/>
    <property type="evidence" value="ECO:0007669"/>
    <property type="project" value="TreeGrafter"/>
</dbReference>
<keyword evidence="20" id="KW-1185">Reference proteome</keyword>
<keyword evidence="7" id="KW-0949">S-adenosyl-L-methionine</keyword>
<evidence type="ECO:0000256" key="2">
    <source>
        <dbReference type="ARBA" id="ARBA00004286"/>
    </source>
</evidence>
<feature type="domain" description="Pre-SET" evidence="18">
    <location>
        <begin position="588"/>
        <end position="660"/>
    </location>
</feature>
<evidence type="ECO:0000259" key="19">
    <source>
        <dbReference type="PROSITE" id="PS50982"/>
    </source>
</evidence>
<evidence type="ECO:0000259" key="18">
    <source>
        <dbReference type="PROSITE" id="PS50867"/>
    </source>
</evidence>
<dbReference type="SMART" id="SM00468">
    <property type="entry name" value="PreSET"/>
    <property type="match status" value="1"/>
</dbReference>
<evidence type="ECO:0000256" key="7">
    <source>
        <dbReference type="ARBA" id="ARBA00022691"/>
    </source>
</evidence>
<protein>
    <submittedName>
        <fullName evidence="21">Histone-lysine N-methyltransferase</fullName>
    </submittedName>
</protein>
<evidence type="ECO:0000256" key="6">
    <source>
        <dbReference type="ARBA" id="ARBA00022679"/>
    </source>
</evidence>
<evidence type="ECO:0000313" key="21">
    <source>
        <dbReference type="WBParaSite" id="maker-uti_cns_0004926-snap-gene-0.5-mRNA-1"/>
    </source>
</evidence>
<keyword evidence="12" id="KW-0805">Transcription regulation</keyword>
<feature type="region of interest" description="Disordered" evidence="16">
    <location>
        <begin position="183"/>
        <end position="210"/>
    </location>
</feature>
<dbReference type="GO" id="GO:0003677">
    <property type="term" value="F:DNA binding"/>
    <property type="evidence" value="ECO:0007669"/>
    <property type="project" value="InterPro"/>
</dbReference>
<dbReference type="GO" id="GO:0046974">
    <property type="term" value="F:histone H3K9 methyltransferase activity"/>
    <property type="evidence" value="ECO:0007669"/>
    <property type="project" value="TreeGrafter"/>
</dbReference>
<dbReference type="InterPro" id="IPR001739">
    <property type="entry name" value="Methyl_CpG_DNA-bd"/>
</dbReference>
<feature type="coiled-coil region" evidence="15">
    <location>
        <begin position="134"/>
        <end position="161"/>
    </location>
</feature>
<dbReference type="SMART" id="SM00391">
    <property type="entry name" value="MBD"/>
    <property type="match status" value="1"/>
</dbReference>
<sequence length="1015" mass="112781">MHAWKTLPAMPPGWESRIDAIRRLSVSVLVSCLAEILRANHSVTGRLGTRRLWDMHMAALEEYVPRQMLARTALEYLRLTEPLVYRAVLPEFEINGKVVEVLVHKFLFQIVNIETAFHNALGSDANWSEVVNRIGSLEKTKQKLEETVRHQEKVLDRLEKRSRDQQIAWYGRVVYPASALACSSQDTDADEPNESDNRNDTQTAAAADGSSAMARKSLIMEAATAPPQSQQQQAASVLVLPSAAGQPGSQQAAANVGKYRLVHPEELVSVAVQVALSETAETRLEQYPVGARVVSSYTDDRGLVFYYSAIVAEPPGERNSRRYLLFFDDGYAQYVPPSDVRRVLQQTPQNWREVAEDSQDFVRAYLDRFPNRTMLRLRPGLTIRVELRGEWLTAVVERVDASLVQVRFPTRSGRLEPFPHQHGVDCGVNCLNSGGGSVGGDSSEQNRLASTELVDRNPLDVPLLLGWHRFVVKLGGPGRVRRRELIEYAAPCGRRIRNPVELDRILSQTSSRLHPLNFCFDPLIRVATEFQATGARRQLADLSYGKERIPVPAVNCLDADEPPFIDYTPQRMPLLNVCTNEADKGFLVCCDCTDGCRDRTKCACLRLTAEASATVTGRTDSRPAYENGRLVRALIGGVYECNSGCSCRQWQCRNRLVQRGLHSRLQIFKTSRKGWGLRPLHDLPKGAFVCVYAGELYSEELAVQYCDQFGMTDLDHLEVMEQEKFGYEAQAIEPHQQQQKQKSWLRKSQSQSSLTNDNGDNEDADEEPTAEAEEPEEAETTEEEEEIDNDDANDEDYCGDSRRKRRLLNKKSANTTANAATNSSSAGASANPKRSRLDDEAIGAAESGGCSTVPKAGSGCFSQQNAQDHCSMYDDEDAGAIAATAAAAESPCSQPLSIANADQMDEAEDDDVLEAGGPAACLRALLGEAQPYIMDAKRIGNLGRYLNHSCAPNVIVQNVFVNTHDPRFPEIAFFTCKRVRAGEELCWDYNYQVGSVPGKTLRCFCRARDCRGRLL</sequence>
<evidence type="ECO:0000256" key="10">
    <source>
        <dbReference type="ARBA" id="ARBA00022833"/>
    </source>
</evidence>
<keyword evidence="6" id="KW-0808">Transferase</keyword>
<dbReference type="WBParaSite" id="maker-uti_cns_0004926-snap-gene-0.5-mRNA-1">
    <property type="protein sequence ID" value="maker-uti_cns_0004926-snap-gene-0.5-mRNA-1"/>
    <property type="gene ID" value="maker-uti_cns_0004926-snap-gene-0.5"/>
</dbReference>
<dbReference type="SMART" id="SM00317">
    <property type="entry name" value="SET"/>
    <property type="match status" value="1"/>
</dbReference>
<evidence type="ECO:0000256" key="4">
    <source>
        <dbReference type="ARBA" id="ARBA00022491"/>
    </source>
</evidence>
<dbReference type="Pfam" id="PF05033">
    <property type="entry name" value="Pre-SET"/>
    <property type="match status" value="1"/>
</dbReference>
<dbReference type="Pfam" id="PF18359">
    <property type="entry name" value="Tudor_5"/>
    <property type="match status" value="1"/>
</dbReference>
<keyword evidence="8" id="KW-0479">Metal-binding</keyword>
<dbReference type="GO" id="GO:0032259">
    <property type="term" value="P:methylation"/>
    <property type="evidence" value="ECO:0007669"/>
    <property type="project" value="UniProtKB-KW"/>
</dbReference>
<keyword evidence="3" id="KW-0158">Chromosome</keyword>
<dbReference type="PROSITE" id="PS50982">
    <property type="entry name" value="MBD"/>
    <property type="match status" value="1"/>
</dbReference>
<evidence type="ECO:0000256" key="12">
    <source>
        <dbReference type="ARBA" id="ARBA00023015"/>
    </source>
</evidence>
<dbReference type="InterPro" id="IPR051516">
    <property type="entry name" value="SETDB_methyltransferase"/>
</dbReference>
<dbReference type="GO" id="GO:0008270">
    <property type="term" value="F:zinc ion binding"/>
    <property type="evidence" value="ECO:0007669"/>
    <property type="project" value="InterPro"/>
</dbReference>
<reference evidence="21" key="1">
    <citation type="submission" date="2016-11" db="UniProtKB">
        <authorList>
            <consortium name="WormBaseParasite"/>
        </authorList>
    </citation>
    <scope>IDENTIFICATION</scope>
</reference>
<keyword evidence="9" id="KW-0677">Repeat</keyword>
<feature type="domain" description="MBD" evidence="19">
    <location>
        <begin position="453"/>
        <end position="525"/>
    </location>
</feature>
<feature type="region of interest" description="Disordered" evidence="16">
    <location>
        <begin position="733"/>
        <end position="837"/>
    </location>
</feature>
<dbReference type="Pfam" id="PF01429">
    <property type="entry name" value="MBD"/>
    <property type="match status" value="1"/>
</dbReference>
<dbReference type="GO" id="GO:0005634">
    <property type="term" value="C:nucleus"/>
    <property type="evidence" value="ECO:0007669"/>
    <property type="project" value="UniProtKB-SubCell"/>
</dbReference>
<dbReference type="PROSITE" id="PS50867">
    <property type="entry name" value="PRE_SET"/>
    <property type="match status" value="1"/>
</dbReference>
<keyword evidence="14" id="KW-0539">Nucleus</keyword>
<dbReference type="PROSITE" id="PS50280">
    <property type="entry name" value="SET"/>
    <property type="match status" value="1"/>
</dbReference>
<keyword evidence="15" id="KW-0175">Coiled coil</keyword>
<evidence type="ECO:0000256" key="8">
    <source>
        <dbReference type="ARBA" id="ARBA00022723"/>
    </source>
</evidence>
<feature type="compositionally biased region" description="Polar residues" evidence="16">
    <location>
        <begin position="735"/>
        <end position="755"/>
    </location>
</feature>
<evidence type="ECO:0000256" key="5">
    <source>
        <dbReference type="ARBA" id="ARBA00022603"/>
    </source>
</evidence>
<dbReference type="PANTHER" id="PTHR46024">
    <property type="entry name" value="HISTONE-LYSINE N-METHYLTRANSFERASE EGGLESS"/>
    <property type="match status" value="1"/>
</dbReference>
<dbReference type="InterPro" id="IPR001214">
    <property type="entry name" value="SET_dom"/>
</dbReference>
<dbReference type="InterPro" id="IPR016177">
    <property type="entry name" value="DNA-bd_dom_sf"/>
</dbReference>
<dbReference type="CDD" id="cd20382">
    <property type="entry name" value="Tudor_SETDB1_rpt1"/>
    <property type="match status" value="1"/>
</dbReference>
<evidence type="ECO:0000256" key="1">
    <source>
        <dbReference type="ARBA" id="ARBA00004123"/>
    </source>
</evidence>
<dbReference type="Pfam" id="PF18358">
    <property type="entry name" value="Tudor_4"/>
    <property type="match status" value="1"/>
</dbReference>
<feature type="domain" description="SET" evidence="17">
    <location>
        <begin position="663"/>
        <end position="990"/>
    </location>
</feature>
<dbReference type="Gene3D" id="2.30.30.140">
    <property type="match status" value="2"/>
</dbReference>
<organism evidence="20 21">
    <name type="scientific">Macrostomum lignano</name>
    <dbReference type="NCBI Taxonomy" id="282301"/>
    <lineage>
        <taxon>Eukaryota</taxon>
        <taxon>Metazoa</taxon>
        <taxon>Spiralia</taxon>
        <taxon>Lophotrochozoa</taxon>
        <taxon>Platyhelminthes</taxon>
        <taxon>Rhabditophora</taxon>
        <taxon>Macrostomorpha</taxon>
        <taxon>Macrostomida</taxon>
        <taxon>Macrostomidae</taxon>
        <taxon>Macrostomum</taxon>
    </lineage>
</organism>
<evidence type="ECO:0000256" key="11">
    <source>
        <dbReference type="ARBA" id="ARBA00022853"/>
    </source>
</evidence>
<evidence type="ECO:0000256" key="15">
    <source>
        <dbReference type="SAM" id="Coils"/>
    </source>
</evidence>
<evidence type="ECO:0000256" key="13">
    <source>
        <dbReference type="ARBA" id="ARBA00023163"/>
    </source>
</evidence>
<feature type="compositionally biased region" description="Low complexity" evidence="16">
    <location>
        <begin position="810"/>
        <end position="831"/>
    </location>
</feature>
<evidence type="ECO:0000313" key="20">
    <source>
        <dbReference type="Proteomes" id="UP000095280"/>
    </source>
</evidence>
<keyword evidence="4" id="KW-0678">Repressor</keyword>
<proteinExistence type="predicted"/>
<keyword evidence="10" id="KW-0862">Zinc</keyword>
<comment type="subcellular location">
    <subcellularLocation>
        <location evidence="2">Chromosome</location>
    </subcellularLocation>
    <subcellularLocation>
        <location evidence="1">Nucleus</location>
    </subcellularLocation>
</comment>
<dbReference type="InterPro" id="IPR007728">
    <property type="entry name" value="Pre-SET_dom"/>
</dbReference>
<dbReference type="SUPFAM" id="SSF54171">
    <property type="entry name" value="DNA-binding domain"/>
    <property type="match status" value="1"/>
</dbReference>